<keyword evidence="2" id="KW-0167">Capsid protein</keyword>
<dbReference type="Pfam" id="PF08757">
    <property type="entry name" value="CotH"/>
    <property type="match status" value="1"/>
</dbReference>
<dbReference type="EMBL" id="FMUB01000002">
    <property type="protein sequence ID" value="SCX08895.1"/>
    <property type="molecule type" value="Genomic_DNA"/>
</dbReference>
<organism evidence="2 3">
    <name type="scientific">Mycolicibacterium fluoranthenivorans</name>
    <dbReference type="NCBI Taxonomy" id="258505"/>
    <lineage>
        <taxon>Bacteria</taxon>
        <taxon>Bacillati</taxon>
        <taxon>Actinomycetota</taxon>
        <taxon>Actinomycetes</taxon>
        <taxon>Mycobacteriales</taxon>
        <taxon>Mycobacteriaceae</taxon>
        <taxon>Mycolicibacterium</taxon>
    </lineage>
</organism>
<evidence type="ECO:0000256" key="1">
    <source>
        <dbReference type="SAM" id="Phobius"/>
    </source>
</evidence>
<protein>
    <submittedName>
        <fullName evidence="2">Spore coat protein CotH</fullName>
    </submittedName>
</protein>
<dbReference type="STRING" id="1502745.SAMN02799620_01338"/>
<keyword evidence="1" id="KW-1133">Transmembrane helix</keyword>
<dbReference type="PANTHER" id="PTHR40050">
    <property type="entry name" value="INNER SPORE COAT PROTEIN H"/>
    <property type="match status" value="1"/>
</dbReference>
<dbReference type="Proteomes" id="UP000199707">
    <property type="component" value="Unassembled WGS sequence"/>
</dbReference>
<dbReference type="RefSeq" id="WP_090354758.1">
    <property type="nucleotide sequence ID" value="NZ_FMUB01000002.1"/>
</dbReference>
<dbReference type="InterPro" id="IPR014867">
    <property type="entry name" value="Spore_coat_CotH_CotH2/3/7"/>
</dbReference>
<keyword evidence="1" id="KW-0472">Membrane</keyword>
<keyword evidence="2" id="KW-0946">Virion</keyword>
<evidence type="ECO:0000313" key="2">
    <source>
        <dbReference type="EMBL" id="SCX08895.1"/>
    </source>
</evidence>
<reference evidence="3" key="1">
    <citation type="submission" date="2016-10" db="EMBL/GenBank/DDBJ databases">
        <authorList>
            <person name="Varghese N."/>
            <person name="Submissions S."/>
        </authorList>
    </citation>
    <scope>NUCLEOTIDE SEQUENCE [LARGE SCALE GENOMIC DNA]</scope>
    <source>
        <strain evidence="3">UNC267MFSha1.1M11</strain>
    </source>
</reference>
<dbReference type="AlphaFoldDB" id="A0A1G4VM89"/>
<accession>A0A1G4VM89</accession>
<keyword evidence="1" id="KW-0812">Transmembrane</keyword>
<gene>
    <name evidence="2" type="ORF">SAMN02799620_01338</name>
</gene>
<sequence length="487" mass="52664">MSEAEHRAAASASRRPLVHRIPVRLRQYWKLLAAIVAAILGLVATLGDTVIRPYITSDIAVMTSDITENITGTVDLFDSSVPHNLAIDLTDAEYSDMINAYAKDGEKKWVNADITIDGLLITDVAVRLKGNSTLMGLRKNSDIRPPDGAGGGAPQGDAMNMVSATAEDPASLPLLISFDQNAEGRGYQGMTELSVRPGTPVLNEALALSLTAASGQPTQRYTYTTYTINGHTTTRLVLEHPDDLYADALFASDGYLYKADANSRLEFVGTDQSDYAGQFKQINAADSGNLQPLINFLRWLDGADDAEFDAHLSDWVDVESFARYLATQNLLVNADDMGGPGQNYYLWYDLHTEKLSVVSWDLNLAMQGDAATGPHDEVKISMPGGGAAGDKAPPEGVPGGQGMPNFENQLKTRFLKSTAFTHIYDDAYWELYDRMYGAGHAHRVLDQIGAAIPVTDGLGAETRDAAVDSMHTWIDQRVTALDTVAAG</sequence>
<name>A0A1G4VM89_9MYCO</name>
<feature type="transmembrane region" description="Helical" evidence="1">
    <location>
        <begin position="28"/>
        <end position="47"/>
    </location>
</feature>
<proteinExistence type="predicted"/>
<evidence type="ECO:0000313" key="3">
    <source>
        <dbReference type="Proteomes" id="UP000199707"/>
    </source>
</evidence>
<dbReference type="PANTHER" id="PTHR40050:SF1">
    <property type="entry name" value="INNER SPORE COAT PROTEIN H"/>
    <property type="match status" value="1"/>
</dbReference>